<dbReference type="EMBL" id="JAUEDM010000002">
    <property type="protein sequence ID" value="KAK3326727.1"/>
    <property type="molecule type" value="Genomic_DNA"/>
</dbReference>
<protein>
    <submittedName>
        <fullName evidence="1">Uncharacterized protein</fullName>
    </submittedName>
</protein>
<name>A0AAE0IL11_9PEZI</name>
<evidence type="ECO:0000313" key="2">
    <source>
        <dbReference type="Proteomes" id="UP001283341"/>
    </source>
</evidence>
<evidence type="ECO:0000313" key="1">
    <source>
        <dbReference type="EMBL" id="KAK3326727.1"/>
    </source>
</evidence>
<gene>
    <name evidence="1" type="ORF">B0H66DRAFT_600838</name>
</gene>
<comment type="caution">
    <text evidence="1">The sequence shown here is derived from an EMBL/GenBank/DDBJ whole genome shotgun (WGS) entry which is preliminary data.</text>
</comment>
<reference evidence="1" key="2">
    <citation type="submission" date="2023-06" db="EMBL/GenBank/DDBJ databases">
        <authorList>
            <consortium name="Lawrence Berkeley National Laboratory"/>
            <person name="Haridas S."/>
            <person name="Hensen N."/>
            <person name="Bonometti L."/>
            <person name="Westerberg I."/>
            <person name="Brannstrom I.O."/>
            <person name="Guillou S."/>
            <person name="Cros-Aarteil S."/>
            <person name="Calhoun S."/>
            <person name="Kuo A."/>
            <person name="Mondo S."/>
            <person name="Pangilinan J."/>
            <person name="Riley R."/>
            <person name="Labutti K."/>
            <person name="Andreopoulos B."/>
            <person name="Lipzen A."/>
            <person name="Chen C."/>
            <person name="Yanf M."/>
            <person name="Daum C."/>
            <person name="Ng V."/>
            <person name="Clum A."/>
            <person name="Steindorff A."/>
            <person name="Ohm R."/>
            <person name="Martin F."/>
            <person name="Silar P."/>
            <person name="Natvig D."/>
            <person name="Lalanne C."/>
            <person name="Gautier V."/>
            <person name="Ament-Velasquez S.L."/>
            <person name="Kruys A."/>
            <person name="Hutchinson M.I."/>
            <person name="Powell A.J."/>
            <person name="Barry K."/>
            <person name="Miller A.N."/>
            <person name="Grigoriev I.V."/>
            <person name="Debuchy R."/>
            <person name="Gladieux P."/>
            <person name="Thoren M.H."/>
            <person name="Johannesson H."/>
        </authorList>
    </citation>
    <scope>NUCLEOTIDE SEQUENCE</scope>
    <source>
        <strain evidence="1">CBS 118394</strain>
    </source>
</reference>
<dbReference type="AlphaFoldDB" id="A0AAE0IL11"/>
<reference evidence="1" key="1">
    <citation type="journal article" date="2023" name="Mol. Phylogenet. Evol.">
        <title>Genome-scale phylogeny and comparative genomics of the fungal order Sordariales.</title>
        <authorList>
            <person name="Hensen N."/>
            <person name="Bonometti L."/>
            <person name="Westerberg I."/>
            <person name="Brannstrom I.O."/>
            <person name="Guillou S."/>
            <person name="Cros-Aarteil S."/>
            <person name="Calhoun S."/>
            <person name="Haridas S."/>
            <person name="Kuo A."/>
            <person name="Mondo S."/>
            <person name="Pangilinan J."/>
            <person name="Riley R."/>
            <person name="LaButti K."/>
            <person name="Andreopoulos B."/>
            <person name="Lipzen A."/>
            <person name="Chen C."/>
            <person name="Yan M."/>
            <person name="Daum C."/>
            <person name="Ng V."/>
            <person name="Clum A."/>
            <person name="Steindorff A."/>
            <person name="Ohm R.A."/>
            <person name="Martin F."/>
            <person name="Silar P."/>
            <person name="Natvig D.O."/>
            <person name="Lalanne C."/>
            <person name="Gautier V."/>
            <person name="Ament-Velasquez S.L."/>
            <person name="Kruys A."/>
            <person name="Hutchinson M.I."/>
            <person name="Powell A.J."/>
            <person name="Barry K."/>
            <person name="Miller A.N."/>
            <person name="Grigoriev I.V."/>
            <person name="Debuchy R."/>
            <person name="Gladieux P."/>
            <person name="Hiltunen Thoren M."/>
            <person name="Johannesson H."/>
        </authorList>
    </citation>
    <scope>NUCLEOTIDE SEQUENCE</scope>
    <source>
        <strain evidence="1">CBS 118394</strain>
    </source>
</reference>
<proteinExistence type="predicted"/>
<keyword evidence="2" id="KW-1185">Reference proteome</keyword>
<accession>A0AAE0IL11</accession>
<organism evidence="1 2">
    <name type="scientific">Apodospora peruviana</name>
    <dbReference type="NCBI Taxonomy" id="516989"/>
    <lineage>
        <taxon>Eukaryota</taxon>
        <taxon>Fungi</taxon>
        <taxon>Dikarya</taxon>
        <taxon>Ascomycota</taxon>
        <taxon>Pezizomycotina</taxon>
        <taxon>Sordariomycetes</taxon>
        <taxon>Sordariomycetidae</taxon>
        <taxon>Sordariales</taxon>
        <taxon>Lasiosphaeriaceae</taxon>
        <taxon>Apodospora</taxon>
    </lineage>
</organism>
<sequence>MIPESFVWHVIAELVPEPPLPIAGGVEDGPRVLWWDPIIHADGHSGNTWLHYPSDEEKRVDPRLERFTDAMPQVVLGDFGFAFSASGMTDESQAAELLAIVSERLSWADKYQLGVSVFIPLLSGVRPKKRGMRTSGPARHRLRRPPEIHSNIIIPMNPTTDDYLGPIMLHVYVHVSELDNP</sequence>
<dbReference type="Proteomes" id="UP001283341">
    <property type="component" value="Unassembled WGS sequence"/>
</dbReference>